<name>A0A250WYZ2_9CHLO</name>
<keyword evidence="9 11" id="KW-0472">Membrane</keyword>
<evidence type="ECO:0000256" key="9">
    <source>
        <dbReference type="ARBA" id="ARBA00023136"/>
    </source>
</evidence>
<evidence type="ECO:0000256" key="11">
    <source>
        <dbReference type="SAM" id="Phobius"/>
    </source>
</evidence>
<feature type="transmembrane region" description="Helical" evidence="11">
    <location>
        <begin position="210"/>
        <end position="233"/>
    </location>
</feature>
<dbReference type="GO" id="GO:0009507">
    <property type="term" value="C:chloroplast"/>
    <property type="evidence" value="ECO:0007669"/>
    <property type="project" value="UniProtKB-SubCell"/>
</dbReference>
<reference evidence="12 13" key="1">
    <citation type="submission" date="2017-08" db="EMBL/GenBank/DDBJ databases">
        <title>Acidophilic green algal genome provides insights into adaptation to an acidic environment.</title>
        <authorList>
            <person name="Hirooka S."/>
            <person name="Hirose Y."/>
            <person name="Kanesaki Y."/>
            <person name="Higuchi S."/>
            <person name="Fujiwara T."/>
            <person name="Onuma R."/>
            <person name="Era A."/>
            <person name="Ohbayashi R."/>
            <person name="Uzuka A."/>
            <person name="Nozaki H."/>
            <person name="Yoshikawa H."/>
            <person name="Miyagishima S.Y."/>
        </authorList>
    </citation>
    <scope>NUCLEOTIDE SEQUENCE [LARGE SCALE GENOMIC DNA]</scope>
    <source>
        <strain evidence="12 13">NIES-2499</strain>
    </source>
</reference>
<proteinExistence type="inferred from homology"/>
<dbReference type="PANTHER" id="PTHR31620">
    <property type="entry name" value="PROTEIN RETICULATA-RELATED 2, CHLOROPLASTIC-RELATED"/>
    <property type="match status" value="1"/>
</dbReference>
<protein>
    <submittedName>
        <fullName evidence="12">Uncharacterized protein</fullName>
    </submittedName>
</protein>
<dbReference type="PANTHER" id="PTHR31620:SF15">
    <property type="entry name" value="PROTEIN RETICULATA-RELATED 2, CHLOROPLASTIC-RELATED"/>
    <property type="match status" value="1"/>
</dbReference>
<evidence type="ECO:0000256" key="7">
    <source>
        <dbReference type="ARBA" id="ARBA00022946"/>
    </source>
</evidence>
<evidence type="ECO:0000313" key="13">
    <source>
        <dbReference type="Proteomes" id="UP000232323"/>
    </source>
</evidence>
<evidence type="ECO:0000256" key="5">
    <source>
        <dbReference type="ARBA" id="ARBA00022640"/>
    </source>
</evidence>
<gene>
    <name evidence="12" type="ORF">CEUSTIGMA_g3501.t1</name>
</gene>
<keyword evidence="6 11" id="KW-0812">Transmembrane</keyword>
<feature type="region of interest" description="Disordered" evidence="10">
    <location>
        <begin position="44"/>
        <end position="82"/>
    </location>
</feature>
<dbReference type="STRING" id="1157962.A0A250WYZ2"/>
<keyword evidence="7" id="KW-0809">Transit peptide</keyword>
<comment type="similarity">
    <text evidence="3">Belongs to the RETICULATA family.</text>
</comment>
<keyword evidence="4" id="KW-0150">Chloroplast</keyword>
<dbReference type="GO" id="GO:0016020">
    <property type="term" value="C:membrane"/>
    <property type="evidence" value="ECO:0007669"/>
    <property type="project" value="UniProtKB-SubCell"/>
</dbReference>
<evidence type="ECO:0000256" key="1">
    <source>
        <dbReference type="ARBA" id="ARBA00004141"/>
    </source>
</evidence>
<evidence type="ECO:0000256" key="6">
    <source>
        <dbReference type="ARBA" id="ARBA00022692"/>
    </source>
</evidence>
<keyword evidence="13" id="KW-1185">Reference proteome</keyword>
<organism evidence="12 13">
    <name type="scientific">Chlamydomonas eustigma</name>
    <dbReference type="NCBI Taxonomy" id="1157962"/>
    <lineage>
        <taxon>Eukaryota</taxon>
        <taxon>Viridiplantae</taxon>
        <taxon>Chlorophyta</taxon>
        <taxon>core chlorophytes</taxon>
        <taxon>Chlorophyceae</taxon>
        <taxon>CS clade</taxon>
        <taxon>Chlamydomonadales</taxon>
        <taxon>Chlamydomonadaceae</taxon>
        <taxon>Chlamydomonas</taxon>
    </lineage>
</organism>
<evidence type="ECO:0000313" key="12">
    <source>
        <dbReference type="EMBL" id="GAX76058.1"/>
    </source>
</evidence>
<comment type="caution">
    <text evidence="12">The sequence shown here is derived from an EMBL/GenBank/DDBJ whole genome shotgun (WGS) entry which is preliminary data.</text>
</comment>
<accession>A0A250WYZ2</accession>
<evidence type="ECO:0000256" key="10">
    <source>
        <dbReference type="SAM" id="MobiDB-lite"/>
    </source>
</evidence>
<feature type="compositionally biased region" description="Gly residues" evidence="10">
    <location>
        <begin position="47"/>
        <end position="67"/>
    </location>
</feature>
<dbReference type="Pfam" id="PF11891">
    <property type="entry name" value="RETICULATA-like"/>
    <property type="match status" value="1"/>
</dbReference>
<evidence type="ECO:0000256" key="2">
    <source>
        <dbReference type="ARBA" id="ARBA00004229"/>
    </source>
</evidence>
<dbReference type="Proteomes" id="UP000232323">
    <property type="component" value="Unassembled WGS sequence"/>
</dbReference>
<dbReference type="InterPro" id="IPR021825">
    <property type="entry name" value="RETICULATA-related"/>
</dbReference>
<dbReference type="AlphaFoldDB" id="A0A250WYZ2"/>
<keyword evidence="5" id="KW-0934">Plastid</keyword>
<dbReference type="EMBL" id="BEGY01000015">
    <property type="protein sequence ID" value="GAX76058.1"/>
    <property type="molecule type" value="Genomic_DNA"/>
</dbReference>
<evidence type="ECO:0000256" key="8">
    <source>
        <dbReference type="ARBA" id="ARBA00022989"/>
    </source>
</evidence>
<evidence type="ECO:0000256" key="3">
    <source>
        <dbReference type="ARBA" id="ARBA00010793"/>
    </source>
</evidence>
<keyword evidence="8 11" id="KW-1133">Transmembrane helix</keyword>
<evidence type="ECO:0000256" key="4">
    <source>
        <dbReference type="ARBA" id="ARBA00022528"/>
    </source>
</evidence>
<comment type="subcellular location">
    <subcellularLocation>
        <location evidence="1">Membrane</location>
        <topology evidence="1">Multi-pass membrane protein</topology>
    </subcellularLocation>
    <subcellularLocation>
        <location evidence="2">Plastid</location>
        <location evidence="2">Chloroplast</location>
    </subcellularLocation>
</comment>
<dbReference type="OrthoDB" id="497268at2759"/>
<sequence>MMQFNSVGDLGRVCKNQIRNPSTSCAFRNLLPRSKWPKQSVLIQNAVGGGNGPTGGQGGGNDGGRGGGDGDRSNEPQKGNGTGLPFLAGIMKGWEDRVKYDPEFPFKIFIEQVIGVGMSVIGDMSSRPNWGLNELDFVFRHVGSILNFTVMFTLAPTAATSIAASAGGNFFTKAMSDHYLKGWGAPGGNMFEPGIFTGGQRLINFCYKGVVFSGIGFLAGMLGTTITNCLLLLRKNLDPNFKLVNEPPNIIYNAGTWALHMGLSSNLRYQVLGGSDQVLLQLMPITAFRLYQTFIRALNNVIGGISFVTLARVLGVQKSGQVEATA</sequence>